<comment type="caution">
    <text evidence="2">The sequence shown here is derived from an EMBL/GenBank/DDBJ whole genome shotgun (WGS) entry which is preliminary data.</text>
</comment>
<feature type="transmembrane region" description="Helical" evidence="1">
    <location>
        <begin position="176"/>
        <end position="193"/>
    </location>
</feature>
<name>A0A8S3VF70_MYTED</name>
<organism evidence="2 3">
    <name type="scientific">Mytilus edulis</name>
    <name type="common">Blue mussel</name>
    <dbReference type="NCBI Taxonomy" id="6550"/>
    <lineage>
        <taxon>Eukaryota</taxon>
        <taxon>Metazoa</taxon>
        <taxon>Spiralia</taxon>
        <taxon>Lophotrochozoa</taxon>
        <taxon>Mollusca</taxon>
        <taxon>Bivalvia</taxon>
        <taxon>Autobranchia</taxon>
        <taxon>Pteriomorphia</taxon>
        <taxon>Mytilida</taxon>
        <taxon>Mytiloidea</taxon>
        <taxon>Mytilidae</taxon>
        <taxon>Mytilinae</taxon>
        <taxon>Mytilus</taxon>
    </lineage>
</organism>
<evidence type="ECO:0008006" key="4">
    <source>
        <dbReference type="Google" id="ProtNLM"/>
    </source>
</evidence>
<keyword evidence="1" id="KW-0812">Transmembrane</keyword>
<protein>
    <recommendedName>
        <fullName evidence="4">DNA-directed DNA polymerase</fullName>
    </recommendedName>
</protein>
<accession>A0A8S3VF70</accession>
<dbReference type="EMBL" id="CAJPWZ010003115">
    <property type="protein sequence ID" value="CAG2252299.1"/>
    <property type="molecule type" value="Genomic_DNA"/>
</dbReference>
<reference evidence="2" key="1">
    <citation type="submission" date="2021-03" db="EMBL/GenBank/DDBJ databases">
        <authorList>
            <person name="Bekaert M."/>
        </authorList>
    </citation>
    <scope>NUCLEOTIDE SEQUENCE</scope>
</reference>
<keyword evidence="3" id="KW-1185">Reference proteome</keyword>
<keyword evidence="1" id="KW-1133">Transmembrane helix</keyword>
<evidence type="ECO:0000313" key="3">
    <source>
        <dbReference type="Proteomes" id="UP000683360"/>
    </source>
</evidence>
<evidence type="ECO:0000256" key="1">
    <source>
        <dbReference type="SAM" id="Phobius"/>
    </source>
</evidence>
<sequence>MEKYVSFSVGQLRFLDTYQCMNSSLETLIANLAADGFKNLKQFRKAFPNDEHAKLLLQKNEYCDDYVNCSERFEETALPSKAAFYNSLTKEAISDEKYEHAQKVWNTFNMKTLGDFHNLYVLTDTLLLADVFERFRDMTLEYYKLDASHFFTSPGLAWQAALKISGVCLDLITDPLMYNMKLILILILIFSFFW</sequence>
<dbReference type="PANTHER" id="PTHR31511:SF12">
    <property type="entry name" value="RHO TERMINATION FACTOR N-TERMINAL DOMAIN-CONTAINING PROTEIN"/>
    <property type="match status" value="1"/>
</dbReference>
<dbReference type="PANTHER" id="PTHR31511">
    <property type="entry name" value="PROTEIN CBG23764"/>
    <property type="match status" value="1"/>
</dbReference>
<dbReference type="OrthoDB" id="2425134at2759"/>
<keyword evidence="1" id="KW-0472">Membrane</keyword>
<evidence type="ECO:0000313" key="2">
    <source>
        <dbReference type="EMBL" id="CAG2252299.1"/>
    </source>
</evidence>
<dbReference type="AlphaFoldDB" id="A0A8S3VF70"/>
<proteinExistence type="predicted"/>
<gene>
    <name evidence="2" type="ORF">MEDL_63909</name>
</gene>
<dbReference type="Proteomes" id="UP000683360">
    <property type="component" value="Unassembled WGS sequence"/>
</dbReference>